<comment type="similarity">
    <text evidence="2">Belongs to the binding-protein-dependent transport system permease family. HisMQ subfamily.</text>
</comment>
<feature type="transmembrane region" description="Helical" evidence="9">
    <location>
        <begin position="49"/>
        <end position="74"/>
    </location>
</feature>
<keyword evidence="7 9" id="KW-1133">Transmembrane helix</keyword>
<feature type="transmembrane region" description="Helical" evidence="9">
    <location>
        <begin position="94"/>
        <end position="116"/>
    </location>
</feature>
<keyword evidence="12" id="KW-1185">Reference proteome</keyword>
<dbReference type="EMBL" id="JAXCLW010000001">
    <property type="protein sequence ID" value="MDY0882055.1"/>
    <property type="molecule type" value="Genomic_DNA"/>
</dbReference>
<evidence type="ECO:0000256" key="4">
    <source>
        <dbReference type="ARBA" id="ARBA00022475"/>
    </source>
</evidence>
<evidence type="ECO:0000256" key="5">
    <source>
        <dbReference type="ARBA" id="ARBA00022519"/>
    </source>
</evidence>
<organism evidence="11 12">
    <name type="scientific">Dongia soli</name>
    <dbReference type="NCBI Taxonomy" id="600628"/>
    <lineage>
        <taxon>Bacteria</taxon>
        <taxon>Pseudomonadati</taxon>
        <taxon>Pseudomonadota</taxon>
        <taxon>Alphaproteobacteria</taxon>
        <taxon>Rhodospirillales</taxon>
        <taxon>Dongiaceae</taxon>
        <taxon>Dongia</taxon>
    </lineage>
</organism>
<feature type="domain" description="ABC transmembrane type-1" evidence="10">
    <location>
        <begin position="15"/>
        <end position="216"/>
    </location>
</feature>
<protein>
    <submittedName>
        <fullName evidence="11">ABC transporter permease</fullName>
    </submittedName>
</protein>
<dbReference type="Proteomes" id="UP001279642">
    <property type="component" value="Unassembled WGS sequence"/>
</dbReference>
<dbReference type="InterPro" id="IPR010065">
    <property type="entry name" value="AA_ABC_transptr_permease_3TM"/>
</dbReference>
<evidence type="ECO:0000313" key="12">
    <source>
        <dbReference type="Proteomes" id="UP001279642"/>
    </source>
</evidence>
<comment type="caution">
    <text evidence="11">The sequence shown here is derived from an EMBL/GenBank/DDBJ whole genome shotgun (WGS) entry which is preliminary data.</text>
</comment>
<sequence>MFDLKGYGHLLFEGALVTIEVAICAMIVAIALGLIGAAGKLSKNPVAHFFANTYTIVIRGVPELVLLLLIYFGGTVLLQTVAGQLFGREEPIDINNFVAGVLVIGFVYGAFATEVFRGAFQSIPKGQIEAAMACGMSKGQVFWRIKLPQVWRFAIPGLGNVWLVLLKATAIISVIGLPELTRQSTIVMNPTRKPFTVFLIAAALYLIMTAVSDVFRHRFERRAALGIRRI</sequence>
<dbReference type="InterPro" id="IPR000515">
    <property type="entry name" value="MetI-like"/>
</dbReference>
<keyword evidence="6 9" id="KW-0812">Transmembrane</keyword>
<comment type="subcellular location">
    <subcellularLocation>
        <location evidence="1">Cell inner membrane</location>
        <topology evidence="1">Multi-pass membrane protein</topology>
    </subcellularLocation>
    <subcellularLocation>
        <location evidence="9">Cell membrane</location>
        <topology evidence="9">Multi-pass membrane protein</topology>
    </subcellularLocation>
</comment>
<evidence type="ECO:0000256" key="6">
    <source>
        <dbReference type="ARBA" id="ARBA00022692"/>
    </source>
</evidence>
<evidence type="ECO:0000256" key="9">
    <source>
        <dbReference type="RuleBase" id="RU363032"/>
    </source>
</evidence>
<feature type="transmembrane region" description="Helical" evidence="9">
    <location>
        <begin position="15"/>
        <end position="37"/>
    </location>
</feature>
<dbReference type="PANTHER" id="PTHR30133">
    <property type="entry name" value="CATIONIC AMINO ACID TRANSPORTER, MEMBRANE COMPONENT"/>
    <property type="match status" value="1"/>
</dbReference>
<dbReference type="InterPro" id="IPR051613">
    <property type="entry name" value="ABC_transp_permease_HisMQ"/>
</dbReference>
<dbReference type="PROSITE" id="PS50928">
    <property type="entry name" value="ABC_TM1"/>
    <property type="match status" value="1"/>
</dbReference>
<evidence type="ECO:0000256" key="2">
    <source>
        <dbReference type="ARBA" id="ARBA00010072"/>
    </source>
</evidence>
<dbReference type="RefSeq" id="WP_320507088.1">
    <property type="nucleotide sequence ID" value="NZ_JAXCLW010000001.1"/>
</dbReference>
<evidence type="ECO:0000256" key="7">
    <source>
        <dbReference type="ARBA" id="ARBA00022989"/>
    </source>
</evidence>
<dbReference type="InterPro" id="IPR035906">
    <property type="entry name" value="MetI-like_sf"/>
</dbReference>
<keyword evidence="4" id="KW-1003">Cell membrane</keyword>
<feature type="transmembrane region" description="Helical" evidence="9">
    <location>
        <begin position="153"/>
        <end position="175"/>
    </location>
</feature>
<keyword evidence="3 9" id="KW-0813">Transport</keyword>
<reference evidence="11 12" key="1">
    <citation type="journal article" date="2016" name="Antonie Van Leeuwenhoek">
        <title>Dongia soli sp. nov., isolated from soil from Dokdo, Korea.</title>
        <authorList>
            <person name="Kim D.U."/>
            <person name="Lee H."/>
            <person name="Kim H."/>
            <person name="Kim S.G."/>
            <person name="Ka J.O."/>
        </authorList>
    </citation>
    <scope>NUCLEOTIDE SEQUENCE [LARGE SCALE GENOMIC DNA]</scope>
    <source>
        <strain evidence="11 12">D78</strain>
    </source>
</reference>
<gene>
    <name evidence="11" type="ORF">SMD27_04305</name>
</gene>
<name>A0ABU5E6Y2_9PROT</name>
<dbReference type="NCBIfam" id="TIGR01726">
    <property type="entry name" value="HEQRo_perm_3TM"/>
    <property type="match status" value="1"/>
</dbReference>
<evidence type="ECO:0000256" key="3">
    <source>
        <dbReference type="ARBA" id="ARBA00022448"/>
    </source>
</evidence>
<dbReference type="Pfam" id="PF00528">
    <property type="entry name" value="BPD_transp_1"/>
    <property type="match status" value="1"/>
</dbReference>
<dbReference type="SUPFAM" id="SSF161098">
    <property type="entry name" value="MetI-like"/>
    <property type="match status" value="1"/>
</dbReference>
<keyword evidence="8 9" id="KW-0472">Membrane</keyword>
<dbReference type="Gene3D" id="1.10.3720.10">
    <property type="entry name" value="MetI-like"/>
    <property type="match status" value="1"/>
</dbReference>
<evidence type="ECO:0000256" key="8">
    <source>
        <dbReference type="ARBA" id="ARBA00023136"/>
    </source>
</evidence>
<evidence type="ECO:0000313" key="11">
    <source>
        <dbReference type="EMBL" id="MDY0882055.1"/>
    </source>
</evidence>
<dbReference type="CDD" id="cd06261">
    <property type="entry name" value="TM_PBP2"/>
    <property type="match status" value="1"/>
</dbReference>
<keyword evidence="5" id="KW-0997">Cell inner membrane</keyword>
<proteinExistence type="inferred from homology"/>
<evidence type="ECO:0000259" key="10">
    <source>
        <dbReference type="PROSITE" id="PS50928"/>
    </source>
</evidence>
<evidence type="ECO:0000256" key="1">
    <source>
        <dbReference type="ARBA" id="ARBA00004429"/>
    </source>
</evidence>
<accession>A0ABU5E6Y2</accession>
<feature type="transmembrane region" description="Helical" evidence="9">
    <location>
        <begin position="195"/>
        <end position="215"/>
    </location>
</feature>